<dbReference type="Proteomes" id="UP000307440">
    <property type="component" value="Unassembled WGS sequence"/>
</dbReference>
<accession>A0A5C3L4D6</accession>
<dbReference type="OrthoDB" id="2419903at2759"/>
<dbReference type="EMBL" id="ML210164">
    <property type="protein sequence ID" value="TFK27462.1"/>
    <property type="molecule type" value="Genomic_DNA"/>
</dbReference>
<sequence>MPSLVKNVVNWGANLRHGSASPSPNSPPAIDLCKVSTSDLSFHLKICGKKPKFVDNGFKHPFCSRSCARSGQGPSPAACLLRGCRATGKPAFANFCSDVHARDGVRLGKAPGCDFCKVQPRSVGELCLACERQSRGNPRLRELKPDGATFKNLRAQFLSEWESSESNNPNPPSFERVYEVISPRESRMRYDQYRSISPSLAEIRTFHSSQCICDLGYKDSALCSFKSCGICSIVKSSFKSLAFGVPFNKGRFGEGIYSYRNPALADRFATSCTSSPFRVMIACDICVEPGQCANEEESLWVPTSDAILPVYVVMYTR</sequence>
<organism evidence="1 2">
    <name type="scientific">Coprinopsis marcescibilis</name>
    <name type="common">Agaric fungus</name>
    <name type="synonym">Psathyrella marcescibilis</name>
    <dbReference type="NCBI Taxonomy" id="230819"/>
    <lineage>
        <taxon>Eukaryota</taxon>
        <taxon>Fungi</taxon>
        <taxon>Dikarya</taxon>
        <taxon>Basidiomycota</taxon>
        <taxon>Agaricomycotina</taxon>
        <taxon>Agaricomycetes</taxon>
        <taxon>Agaricomycetidae</taxon>
        <taxon>Agaricales</taxon>
        <taxon>Agaricineae</taxon>
        <taxon>Psathyrellaceae</taxon>
        <taxon>Coprinopsis</taxon>
    </lineage>
</organism>
<reference evidence="1 2" key="1">
    <citation type="journal article" date="2019" name="Nat. Ecol. Evol.">
        <title>Megaphylogeny resolves global patterns of mushroom evolution.</title>
        <authorList>
            <person name="Varga T."/>
            <person name="Krizsan K."/>
            <person name="Foldi C."/>
            <person name="Dima B."/>
            <person name="Sanchez-Garcia M."/>
            <person name="Sanchez-Ramirez S."/>
            <person name="Szollosi G.J."/>
            <person name="Szarkandi J.G."/>
            <person name="Papp V."/>
            <person name="Albert L."/>
            <person name="Andreopoulos W."/>
            <person name="Angelini C."/>
            <person name="Antonin V."/>
            <person name="Barry K.W."/>
            <person name="Bougher N.L."/>
            <person name="Buchanan P."/>
            <person name="Buyck B."/>
            <person name="Bense V."/>
            <person name="Catcheside P."/>
            <person name="Chovatia M."/>
            <person name="Cooper J."/>
            <person name="Damon W."/>
            <person name="Desjardin D."/>
            <person name="Finy P."/>
            <person name="Geml J."/>
            <person name="Haridas S."/>
            <person name="Hughes K."/>
            <person name="Justo A."/>
            <person name="Karasinski D."/>
            <person name="Kautmanova I."/>
            <person name="Kiss B."/>
            <person name="Kocsube S."/>
            <person name="Kotiranta H."/>
            <person name="LaButti K.M."/>
            <person name="Lechner B.E."/>
            <person name="Liimatainen K."/>
            <person name="Lipzen A."/>
            <person name="Lukacs Z."/>
            <person name="Mihaltcheva S."/>
            <person name="Morgado L.N."/>
            <person name="Niskanen T."/>
            <person name="Noordeloos M.E."/>
            <person name="Ohm R.A."/>
            <person name="Ortiz-Santana B."/>
            <person name="Ovrebo C."/>
            <person name="Racz N."/>
            <person name="Riley R."/>
            <person name="Savchenko A."/>
            <person name="Shiryaev A."/>
            <person name="Soop K."/>
            <person name="Spirin V."/>
            <person name="Szebenyi C."/>
            <person name="Tomsovsky M."/>
            <person name="Tulloss R.E."/>
            <person name="Uehling J."/>
            <person name="Grigoriev I.V."/>
            <person name="Vagvolgyi C."/>
            <person name="Papp T."/>
            <person name="Martin F.M."/>
            <person name="Miettinen O."/>
            <person name="Hibbett D.S."/>
            <person name="Nagy L.G."/>
        </authorList>
    </citation>
    <scope>NUCLEOTIDE SEQUENCE [LARGE SCALE GENOMIC DNA]</scope>
    <source>
        <strain evidence="1 2">CBS 121175</strain>
    </source>
</reference>
<proteinExistence type="predicted"/>
<dbReference type="AlphaFoldDB" id="A0A5C3L4D6"/>
<keyword evidence="2" id="KW-1185">Reference proteome</keyword>
<protein>
    <recommendedName>
        <fullName evidence="3">PARP catalytic domain-containing protein</fullName>
    </recommendedName>
</protein>
<gene>
    <name evidence="1" type="ORF">FA15DRAFT_723863</name>
</gene>
<dbReference type="Gene3D" id="3.90.228.10">
    <property type="match status" value="1"/>
</dbReference>
<name>A0A5C3L4D6_COPMA</name>
<evidence type="ECO:0008006" key="3">
    <source>
        <dbReference type="Google" id="ProtNLM"/>
    </source>
</evidence>
<dbReference type="SUPFAM" id="SSF56399">
    <property type="entry name" value="ADP-ribosylation"/>
    <property type="match status" value="1"/>
</dbReference>
<evidence type="ECO:0000313" key="2">
    <source>
        <dbReference type="Proteomes" id="UP000307440"/>
    </source>
</evidence>
<evidence type="ECO:0000313" key="1">
    <source>
        <dbReference type="EMBL" id="TFK27462.1"/>
    </source>
</evidence>